<dbReference type="PROSITE" id="PS50011">
    <property type="entry name" value="PROTEIN_KINASE_DOM"/>
    <property type="match status" value="1"/>
</dbReference>
<evidence type="ECO:0000259" key="1">
    <source>
        <dbReference type="PROSITE" id="PS50011"/>
    </source>
</evidence>
<evidence type="ECO:0000259" key="2">
    <source>
        <dbReference type="PROSITE" id="PS51384"/>
    </source>
</evidence>
<dbReference type="SUPFAM" id="SSF50475">
    <property type="entry name" value="FMN-binding split barrel"/>
    <property type="match status" value="1"/>
</dbReference>
<dbReference type="GO" id="GO:0016491">
    <property type="term" value="F:oxidoreductase activity"/>
    <property type="evidence" value="ECO:0007669"/>
    <property type="project" value="InterPro"/>
</dbReference>
<dbReference type="PROSITE" id="PS51384">
    <property type="entry name" value="FAD_FR"/>
    <property type="match status" value="1"/>
</dbReference>
<dbReference type="OrthoDB" id="436496at2759"/>
<dbReference type="Gene3D" id="2.40.30.10">
    <property type="entry name" value="Translation factors"/>
    <property type="match status" value="1"/>
</dbReference>
<dbReference type="GO" id="GO:0004672">
    <property type="term" value="F:protein kinase activity"/>
    <property type="evidence" value="ECO:0007669"/>
    <property type="project" value="InterPro"/>
</dbReference>
<accession>A0A9P6SLB5</accession>
<dbReference type="InterPro" id="IPR012349">
    <property type="entry name" value="Split_barrel_FMN-bd"/>
</dbReference>
<dbReference type="SUPFAM" id="SSF56112">
    <property type="entry name" value="Protein kinase-like (PK-like)"/>
    <property type="match status" value="1"/>
</dbReference>
<dbReference type="InterPro" id="IPR000719">
    <property type="entry name" value="Prot_kinase_dom"/>
</dbReference>
<dbReference type="InterPro" id="IPR017938">
    <property type="entry name" value="Riboflavin_synthase-like_b-brl"/>
</dbReference>
<comment type="caution">
    <text evidence="3">The sequence shown here is derived from an EMBL/GenBank/DDBJ whole genome shotgun (WGS) entry which is preliminary data.</text>
</comment>
<feature type="domain" description="FAD-binding FR-type" evidence="2">
    <location>
        <begin position="342"/>
        <end position="464"/>
    </location>
</feature>
<dbReference type="EMBL" id="VNKQ01000017">
    <property type="protein sequence ID" value="KAG0646016.1"/>
    <property type="molecule type" value="Genomic_DNA"/>
</dbReference>
<dbReference type="InterPro" id="IPR039261">
    <property type="entry name" value="FNR_nucleotide-bd"/>
</dbReference>
<reference evidence="3" key="1">
    <citation type="submission" date="2019-07" db="EMBL/GenBank/DDBJ databases">
        <title>Hyphodiscus hymeniophilus genome sequencing and assembly.</title>
        <authorList>
            <person name="Kramer G."/>
            <person name="Nodwell J."/>
        </authorList>
    </citation>
    <scope>NUCLEOTIDE SEQUENCE</scope>
    <source>
        <strain evidence="3">ATCC 34498</strain>
    </source>
</reference>
<sequence length="985" mass="109455">MAFYEAASAWHDGEKQMRKMLHVPQDDNPTQPFLSPFAHSLLTLAPLLAVGTIDTQGRPWTTLWGGESGFSRAIAQSVIGVRATVDRSYDPVVEVLSGGKADGEVVQEQGNGKMVSGLAIDLESRRRVKLYGRRVASALTATEDGIGEVQLVVKIEQSLGNCPKYLNKKHIVPHIPGPRLISSDLPLPQEALNLITKSDLFFISSSNHDSDMDTNHRGGPPGFVRILSSGEDGLTLVYPEYSGNRLYQTLGNLSTTPQAGLVFANFDNGDVLYVTGRTEIVAGQKAKDLIAHSNLAVKIKVEAARFVKDGLAFRGIEGEYSPYNPPVRYLSTETKTDLAVDDNQILAKLIGKQVLTPTIARFRFQLRGPAKAGTWKPGQYVAMSFADELDIGYSHMRDDDPKSLNDDFLRTFTVSSRQGALDDHDQFEITIRKVGPVTDLLFKTNVRAQLEVPLQGFGGEFFLEQSADESIAFVAGGVGATPLIAQAADLDLRRLIFIWTVKEDDLGFVIDTFDRIPGLAKSTRLFVSGITNEEVEDWKKLEISEVTLYKRRMAKDDLLKETASRWYLCTGPRLRNSLLSWLEGKTLNHRRVSNIENVENLQLHHIISISSPWRQFIHDSEPQSSLVSSLSVTRAVDNERFLATEIPKTLTKDRGQDRITTPLAPCILPSTAVTLSLILNHPHIISLVDIQPITSLSGSVSESGPNADLTIWEDMNAGTLAYLLPDVSDLPSVNDAVGWHALCSVDLSRPSLPESLCWHVLRSISKALLWLHYGVKETEGIRGEYLKHDDDWHAILIRDISPSQIWFKKARGRSDNFGPETYGECKLGGFHWAKVTGTVESRVAVASRVEDASREKTLFWAPEIYKNTSPWCRASEIWSLGAVIYMMMTGIPPPRVYNYAWQISRMTDKAFSPWLRDIVATMLDPRIANRPDALDLVGRTENGWEAWRANTKEGAQYVDVGDRELEERFARSSRGTGALTSIMDL</sequence>
<dbReference type="PANTHER" id="PTHR42815">
    <property type="entry name" value="FAD-BINDING, PUTATIVE (AFU_ORTHOLOGUE AFUA_6G07600)-RELATED"/>
    <property type="match status" value="1"/>
</dbReference>
<protein>
    <submittedName>
        <fullName evidence="3">Serine threonine-kinase ATG1</fullName>
    </submittedName>
</protein>
<proteinExistence type="predicted"/>
<feature type="domain" description="Protein kinase" evidence="1">
    <location>
        <begin position="581"/>
        <end position="948"/>
    </location>
</feature>
<dbReference type="Gene3D" id="3.40.50.80">
    <property type="entry name" value="Nucleotide-binding domain of ferredoxin-NADP reductase (FNR) module"/>
    <property type="match status" value="1"/>
</dbReference>
<dbReference type="InterPro" id="IPR011009">
    <property type="entry name" value="Kinase-like_dom_sf"/>
</dbReference>
<evidence type="ECO:0000313" key="3">
    <source>
        <dbReference type="EMBL" id="KAG0646016.1"/>
    </source>
</evidence>
<dbReference type="GO" id="GO:0005524">
    <property type="term" value="F:ATP binding"/>
    <property type="evidence" value="ECO:0007669"/>
    <property type="project" value="InterPro"/>
</dbReference>
<evidence type="ECO:0000313" key="4">
    <source>
        <dbReference type="Proteomes" id="UP000785200"/>
    </source>
</evidence>
<dbReference type="SUPFAM" id="SSF52343">
    <property type="entry name" value="Ferredoxin reductase-like, C-terminal NADP-linked domain"/>
    <property type="match status" value="1"/>
</dbReference>
<dbReference type="Gene3D" id="2.30.110.10">
    <property type="entry name" value="Electron Transport, Fmn-binding Protein, Chain A"/>
    <property type="match status" value="1"/>
</dbReference>
<dbReference type="Gene3D" id="1.10.510.10">
    <property type="entry name" value="Transferase(Phosphotransferase) domain 1"/>
    <property type="match status" value="1"/>
</dbReference>
<keyword evidence="4" id="KW-1185">Reference proteome</keyword>
<name>A0A9P6SLB5_9HELO</name>
<organism evidence="3 4">
    <name type="scientific">Hyphodiscus hymeniophilus</name>
    <dbReference type="NCBI Taxonomy" id="353542"/>
    <lineage>
        <taxon>Eukaryota</taxon>
        <taxon>Fungi</taxon>
        <taxon>Dikarya</taxon>
        <taxon>Ascomycota</taxon>
        <taxon>Pezizomycotina</taxon>
        <taxon>Leotiomycetes</taxon>
        <taxon>Helotiales</taxon>
        <taxon>Hyphodiscaceae</taxon>
        <taxon>Hyphodiscus</taxon>
    </lineage>
</organism>
<gene>
    <name evidence="3" type="ORF">D0Z07_7953</name>
</gene>
<dbReference type="InterPro" id="IPR017927">
    <property type="entry name" value="FAD-bd_FR_type"/>
</dbReference>
<dbReference type="Proteomes" id="UP000785200">
    <property type="component" value="Unassembled WGS sequence"/>
</dbReference>
<dbReference type="AlphaFoldDB" id="A0A9P6SLB5"/>
<dbReference type="SUPFAM" id="SSF63380">
    <property type="entry name" value="Riboflavin synthase domain-like"/>
    <property type="match status" value="1"/>
</dbReference>
<dbReference type="PANTHER" id="PTHR42815:SF2">
    <property type="entry name" value="FAD-BINDING, PUTATIVE (AFU_ORTHOLOGUE AFUA_6G07600)-RELATED"/>
    <property type="match status" value="1"/>
</dbReference>